<evidence type="ECO:0000313" key="2">
    <source>
        <dbReference type="Proteomes" id="UP000749559"/>
    </source>
</evidence>
<dbReference type="AlphaFoldDB" id="A0A8S4NS97"/>
<keyword evidence="2" id="KW-1185">Reference proteome</keyword>
<sequence length="105" mass="11606">NHVCNCMFVGIVIVVTSHQIKSYNFDMLTLSTGPDEIVEDCPLSLSDVSICCLKANVEENVILLSSTNITAYMRGANKHIIDTAPVNKNITENNICWCFARSVIK</sequence>
<dbReference type="EMBL" id="CAIIXF020000005">
    <property type="protein sequence ID" value="CAH1783329.1"/>
    <property type="molecule type" value="Genomic_DNA"/>
</dbReference>
<comment type="caution">
    <text evidence="1">The sequence shown here is derived from an EMBL/GenBank/DDBJ whole genome shotgun (WGS) entry which is preliminary data.</text>
</comment>
<protein>
    <submittedName>
        <fullName evidence="1">Uncharacterized protein</fullName>
    </submittedName>
</protein>
<feature type="non-terminal residue" evidence="1">
    <location>
        <position position="1"/>
    </location>
</feature>
<gene>
    <name evidence="1" type="ORF">OFUS_LOCUS9676</name>
</gene>
<reference evidence="1" key="1">
    <citation type="submission" date="2022-03" db="EMBL/GenBank/DDBJ databases">
        <authorList>
            <person name="Martin C."/>
        </authorList>
    </citation>
    <scope>NUCLEOTIDE SEQUENCE</scope>
</reference>
<accession>A0A8S4NS97</accession>
<dbReference type="Proteomes" id="UP000749559">
    <property type="component" value="Unassembled WGS sequence"/>
</dbReference>
<name>A0A8S4NS97_OWEFU</name>
<evidence type="ECO:0000313" key="1">
    <source>
        <dbReference type="EMBL" id="CAH1783329.1"/>
    </source>
</evidence>
<proteinExistence type="predicted"/>
<organism evidence="1 2">
    <name type="scientific">Owenia fusiformis</name>
    <name type="common">Polychaete worm</name>
    <dbReference type="NCBI Taxonomy" id="6347"/>
    <lineage>
        <taxon>Eukaryota</taxon>
        <taxon>Metazoa</taxon>
        <taxon>Spiralia</taxon>
        <taxon>Lophotrochozoa</taxon>
        <taxon>Annelida</taxon>
        <taxon>Polychaeta</taxon>
        <taxon>Sedentaria</taxon>
        <taxon>Canalipalpata</taxon>
        <taxon>Sabellida</taxon>
        <taxon>Oweniida</taxon>
        <taxon>Oweniidae</taxon>
        <taxon>Owenia</taxon>
    </lineage>
</organism>